<dbReference type="Proteomes" id="UP000178742">
    <property type="component" value="Unassembled WGS sequence"/>
</dbReference>
<organism evidence="9 10">
    <name type="scientific">Candidatus Magasanikbacteria bacterium RIFCSPHIGHO2_02_FULL_41_13</name>
    <dbReference type="NCBI Taxonomy" id="1798676"/>
    <lineage>
        <taxon>Bacteria</taxon>
        <taxon>Candidatus Magasanikiibacteriota</taxon>
    </lineage>
</organism>
<dbReference type="AlphaFoldDB" id="A0A1F6M3T4"/>
<evidence type="ECO:0008006" key="11">
    <source>
        <dbReference type="Google" id="ProtNLM"/>
    </source>
</evidence>
<feature type="transmembrane region" description="Helical" evidence="8">
    <location>
        <begin position="37"/>
        <end position="55"/>
    </location>
</feature>
<proteinExistence type="predicted"/>
<keyword evidence="5 8" id="KW-0812">Transmembrane</keyword>
<evidence type="ECO:0000256" key="1">
    <source>
        <dbReference type="ARBA" id="ARBA00004429"/>
    </source>
</evidence>
<dbReference type="Gene3D" id="1.20.1740.10">
    <property type="entry name" value="Amino acid/polyamine transporter I"/>
    <property type="match status" value="1"/>
</dbReference>
<sequence>MIYYLQYMPVSKQIHRHASSTHQGWILRHLPYLEGTALVLSGTLGAGIFAIPFVVSQVGVGIGMICIFLVGLLVLGLNILIAEIACATKRPLQLVGLAREYLGRTGEIIMLVLMYSMLFGALLIYLIGEGESLSALFGGDPVKWALVFFLFATGLVVVGMKTVKTIEMILLAGVLLIIALIAGVGIPHIQLFNLSSFAPGNILALYSVLIFSFHATTAIPEAHSILNKKIQTFKRSVVTSSLICIVLYALFSLVVVGITGADTTAIATIGLGYKVGPVIKLLGNLFAILAMATGFLMAASSLRDSLKWDFKFLHTPAALFVCTVPLTLYVLGVRQFIVVMDVVGGVFVSLEMLMMVMIYWRARQRGKIKGRKNILHHALLASGFVFVALLVGTVYNISKYF</sequence>
<keyword evidence="2" id="KW-0813">Transport</keyword>
<dbReference type="EMBL" id="MFPX01000022">
    <property type="protein sequence ID" value="OGH66250.1"/>
    <property type="molecule type" value="Genomic_DNA"/>
</dbReference>
<feature type="transmembrane region" description="Helical" evidence="8">
    <location>
        <begin position="374"/>
        <end position="395"/>
    </location>
</feature>
<evidence type="ECO:0000256" key="6">
    <source>
        <dbReference type="ARBA" id="ARBA00022989"/>
    </source>
</evidence>
<dbReference type="PANTHER" id="PTHR32195">
    <property type="entry name" value="OS07G0662800 PROTEIN"/>
    <property type="match status" value="1"/>
</dbReference>
<evidence type="ECO:0000256" key="4">
    <source>
        <dbReference type="ARBA" id="ARBA00022519"/>
    </source>
</evidence>
<accession>A0A1F6M3T4</accession>
<keyword evidence="6 8" id="KW-1133">Transmembrane helix</keyword>
<feature type="transmembrane region" description="Helical" evidence="8">
    <location>
        <begin position="337"/>
        <end position="362"/>
    </location>
</feature>
<evidence type="ECO:0000256" key="5">
    <source>
        <dbReference type="ARBA" id="ARBA00022692"/>
    </source>
</evidence>
<name>A0A1F6M3T4_9BACT</name>
<dbReference type="GO" id="GO:0005886">
    <property type="term" value="C:plasma membrane"/>
    <property type="evidence" value="ECO:0007669"/>
    <property type="project" value="UniProtKB-SubCell"/>
</dbReference>
<feature type="transmembrane region" description="Helical" evidence="8">
    <location>
        <begin position="312"/>
        <end position="331"/>
    </location>
</feature>
<feature type="transmembrane region" description="Helical" evidence="8">
    <location>
        <begin position="142"/>
        <end position="160"/>
    </location>
</feature>
<dbReference type="PIRSF" id="PIRSF006060">
    <property type="entry name" value="AA_transporter"/>
    <property type="match status" value="1"/>
</dbReference>
<evidence type="ECO:0000313" key="9">
    <source>
        <dbReference type="EMBL" id="OGH66250.1"/>
    </source>
</evidence>
<feature type="transmembrane region" description="Helical" evidence="8">
    <location>
        <begin position="169"/>
        <end position="191"/>
    </location>
</feature>
<dbReference type="GO" id="GO:0003333">
    <property type="term" value="P:amino acid transmembrane transport"/>
    <property type="evidence" value="ECO:0007669"/>
    <property type="project" value="InterPro"/>
</dbReference>
<dbReference type="InterPro" id="IPR018227">
    <property type="entry name" value="Amino_acid_transport_2"/>
</dbReference>
<comment type="subcellular location">
    <subcellularLocation>
        <location evidence="1">Cell inner membrane</location>
        <topology evidence="1">Multi-pass membrane protein</topology>
    </subcellularLocation>
</comment>
<dbReference type="STRING" id="1798676.A3B90_02225"/>
<feature type="transmembrane region" description="Helical" evidence="8">
    <location>
        <begin position="108"/>
        <end position="127"/>
    </location>
</feature>
<dbReference type="Pfam" id="PF03222">
    <property type="entry name" value="Trp_Tyr_perm"/>
    <property type="match status" value="1"/>
</dbReference>
<evidence type="ECO:0000313" key="10">
    <source>
        <dbReference type="Proteomes" id="UP000178742"/>
    </source>
</evidence>
<keyword evidence="3" id="KW-1003">Cell membrane</keyword>
<gene>
    <name evidence="9" type="ORF">A3B90_02225</name>
</gene>
<reference evidence="9 10" key="1">
    <citation type="journal article" date="2016" name="Nat. Commun.">
        <title>Thousands of microbial genomes shed light on interconnected biogeochemical processes in an aquifer system.</title>
        <authorList>
            <person name="Anantharaman K."/>
            <person name="Brown C.T."/>
            <person name="Hug L.A."/>
            <person name="Sharon I."/>
            <person name="Castelle C.J."/>
            <person name="Probst A.J."/>
            <person name="Thomas B.C."/>
            <person name="Singh A."/>
            <person name="Wilkins M.J."/>
            <person name="Karaoz U."/>
            <person name="Brodie E.L."/>
            <person name="Williams K.H."/>
            <person name="Hubbard S.S."/>
            <person name="Banfield J.F."/>
        </authorList>
    </citation>
    <scope>NUCLEOTIDE SEQUENCE [LARGE SCALE GENOMIC DNA]</scope>
</reference>
<comment type="caution">
    <text evidence="9">The sequence shown here is derived from an EMBL/GenBank/DDBJ whole genome shotgun (WGS) entry which is preliminary data.</text>
</comment>
<evidence type="ECO:0000256" key="8">
    <source>
        <dbReference type="SAM" id="Phobius"/>
    </source>
</evidence>
<keyword evidence="7 8" id="KW-0472">Membrane</keyword>
<evidence type="ECO:0000256" key="2">
    <source>
        <dbReference type="ARBA" id="ARBA00022448"/>
    </source>
</evidence>
<evidence type="ECO:0000256" key="3">
    <source>
        <dbReference type="ARBA" id="ARBA00022475"/>
    </source>
</evidence>
<feature type="transmembrane region" description="Helical" evidence="8">
    <location>
        <begin position="61"/>
        <end position="87"/>
    </location>
</feature>
<dbReference type="PANTHER" id="PTHR32195:SF26">
    <property type="entry name" value="TRYPTOPHAN OR TYROSINE TRANSPORTER PROTEIN"/>
    <property type="match status" value="1"/>
</dbReference>
<feature type="transmembrane region" description="Helical" evidence="8">
    <location>
        <begin position="281"/>
        <end position="300"/>
    </location>
</feature>
<feature type="transmembrane region" description="Helical" evidence="8">
    <location>
        <begin position="237"/>
        <end position="261"/>
    </location>
</feature>
<feature type="transmembrane region" description="Helical" evidence="8">
    <location>
        <begin position="197"/>
        <end position="216"/>
    </location>
</feature>
<evidence type="ECO:0000256" key="7">
    <source>
        <dbReference type="ARBA" id="ARBA00023136"/>
    </source>
</evidence>
<keyword evidence="4" id="KW-0997">Cell inner membrane</keyword>
<protein>
    <recommendedName>
        <fullName evidence="11">Amino acid transporter transmembrane domain-containing protein</fullName>
    </recommendedName>
</protein>